<comment type="caution">
    <text evidence="1">The sequence shown here is derived from an EMBL/GenBank/DDBJ whole genome shotgun (WGS) entry which is preliminary data.</text>
</comment>
<dbReference type="Proteomes" id="UP001165296">
    <property type="component" value="Unassembled WGS sequence"/>
</dbReference>
<protein>
    <recommendedName>
        <fullName evidence="3">Lipocalin-like domain-containing protein</fullName>
    </recommendedName>
</protein>
<evidence type="ECO:0008006" key="3">
    <source>
        <dbReference type="Google" id="ProtNLM"/>
    </source>
</evidence>
<reference evidence="1" key="1">
    <citation type="submission" date="2021-10" db="EMBL/GenBank/DDBJ databases">
        <authorList>
            <person name="Dean J.D."/>
            <person name="Kim M.K."/>
            <person name="Newey C.N."/>
            <person name="Stoker T.S."/>
            <person name="Thompson D.W."/>
            <person name="Grose J.H."/>
        </authorList>
    </citation>
    <scope>NUCLEOTIDE SEQUENCE</scope>
    <source>
        <strain evidence="1">BT178</strain>
    </source>
</reference>
<organism evidence="1 2">
    <name type="scientific">Hymenobacter lucidus</name>
    <dbReference type="NCBI Taxonomy" id="2880930"/>
    <lineage>
        <taxon>Bacteria</taxon>
        <taxon>Pseudomonadati</taxon>
        <taxon>Bacteroidota</taxon>
        <taxon>Cytophagia</taxon>
        <taxon>Cytophagales</taxon>
        <taxon>Hymenobacteraceae</taxon>
        <taxon>Hymenobacter</taxon>
    </lineage>
</organism>
<evidence type="ECO:0000313" key="2">
    <source>
        <dbReference type="Proteomes" id="UP001165296"/>
    </source>
</evidence>
<evidence type="ECO:0000313" key="1">
    <source>
        <dbReference type="EMBL" id="MCB2408718.1"/>
    </source>
</evidence>
<accession>A0ABS8ARU5</accession>
<keyword evidence="2" id="KW-1185">Reference proteome</keyword>
<sequence>MNYQHFLGGLLAGAALLAACSHDQPQQQHTAPTTSTITSPADSATAVTAATPATVSTPPVATTTGTRTVYQLLQGKWQSTADEKAVVEFQGHQYIDYYDNERLTSNPFVLDKACAGENGAGSPGDNERYLVVAADDMCWHIAVVDDSSLELEYIAGGKVLTYQKIQ</sequence>
<gene>
    <name evidence="1" type="ORF">LGH74_12085</name>
</gene>
<name>A0ABS8ARU5_9BACT</name>
<dbReference type="RefSeq" id="WP_226176018.1">
    <property type="nucleotide sequence ID" value="NZ_JAJADR010000003.1"/>
</dbReference>
<dbReference type="EMBL" id="JAJADR010000003">
    <property type="protein sequence ID" value="MCB2408718.1"/>
    <property type="molecule type" value="Genomic_DNA"/>
</dbReference>
<proteinExistence type="predicted"/>